<gene>
    <name evidence="1" type="ORF">DFH08DRAFT_806872</name>
</gene>
<accession>A0AAD7A7V0</accession>
<dbReference type="Proteomes" id="UP001218218">
    <property type="component" value="Unassembled WGS sequence"/>
</dbReference>
<evidence type="ECO:0000313" key="2">
    <source>
        <dbReference type="Proteomes" id="UP001218218"/>
    </source>
</evidence>
<dbReference type="AlphaFoldDB" id="A0AAD7A7V0"/>
<comment type="caution">
    <text evidence="1">The sequence shown here is derived from an EMBL/GenBank/DDBJ whole genome shotgun (WGS) entry which is preliminary data.</text>
</comment>
<dbReference type="EMBL" id="JARIHO010000014">
    <property type="protein sequence ID" value="KAJ7350896.1"/>
    <property type="molecule type" value="Genomic_DNA"/>
</dbReference>
<organism evidence="1 2">
    <name type="scientific">Mycena albidolilacea</name>
    <dbReference type="NCBI Taxonomy" id="1033008"/>
    <lineage>
        <taxon>Eukaryota</taxon>
        <taxon>Fungi</taxon>
        <taxon>Dikarya</taxon>
        <taxon>Basidiomycota</taxon>
        <taxon>Agaricomycotina</taxon>
        <taxon>Agaricomycetes</taxon>
        <taxon>Agaricomycetidae</taxon>
        <taxon>Agaricales</taxon>
        <taxon>Marasmiineae</taxon>
        <taxon>Mycenaceae</taxon>
        <taxon>Mycena</taxon>
    </lineage>
</organism>
<sequence>MSSERWVLDILNSLQAGLNKGYFSAYTNYVVTHWSSTFNGNTLRQIQCPRLDVFLAAVHHKSSTSLNKSSCGKVSITFNSYSHTSHGQKPTKIFGILRKGPVVTPKKPKKGLRIERNTTVFGGDPVITLAETYPLVPWLGGEDLAATGGDRSTVTTANGKTFFYNNVFGGYWLADLLNESWTWVVDHINGLHLGSWWGGHRASRIPTVSVRIGQVTPLDSDAQRDAAGEIGSTLTVYSEFSVFEFIFFFATSLRGVARFGFAFISDRTHGCDVGHCIVGSAAVQMAWYHLHASILSWQMQGRSSGLRHCLFRHTPNPVRYDL</sequence>
<protein>
    <submittedName>
        <fullName evidence="1">Uncharacterized protein</fullName>
    </submittedName>
</protein>
<reference evidence="1" key="1">
    <citation type="submission" date="2023-03" db="EMBL/GenBank/DDBJ databases">
        <title>Massive genome expansion in bonnet fungi (Mycena s.s.) driven by repeated elements and novel gene families across ecological guilds.</title>
        <authorList>
            <consortium name="Lawrence Berkeley National Laboratory"/>
            <person name="Harder C.B."/>
            <person name="Miyauchi S."/>
            <person name="Viragh M."/>
            <person name="Kuo A."/>
            <person name="Thoen E."/>
            <person name="Andreopoulos B."/>
            <person name="Lu D."/>
            <person name="Skrede I."/>
            <person name="Drula E."/>
            <person name="Henrissat B."/>
            <person name="Morin E."/>
            <person name="Kohler A."/>
            <person name="Barry K."/>
            <person name="LaButti K."/>
            <person name="Morin E."/>
            <person name="Salamov A."/>
            <person name="Lipzen A."/>
            <person name="Mereny Z."/>
            <person name="Hegedus B."/>
            <person name="Baldrian P."/>
            <person name="Stursova M."/>
            <person name="Weitz H."/>
            <person name="Taylor A."/>
            <person name="Grigoriev I.V."/>
            <person name="Nagy L.G."/>
            <person name="Martin F."/>
            <person name="Kauserud H."/>
        </authorList>
    </citation>
    <scope>NUCLEOTIDE SEQUENCE</scope>
    <source>
        <strain evidence="1">CBHHK002</strain>
    </source>
</reference>
<evidence type="ECO:0000313" key="1">
    <source>
        <dbReference type="EMBL" id="KAJ7350896.1"/>
    </source>
</evidence>
<keyword evidence="2" id="KW-1185">Reference proteome</keyword>
<proteinExistence type="predicted"/>
<name>A0AAD7A7V0_9AGAR</name>